<evidence type="ECO:0000313" key="2">
    <source>
        <dbReference type="EMBL" id="MBB5867794.1"/>
    </source>
</evidence>
<dbReference type="AlphaFoldDB" id="A0A841BHN3"/>
<organism evidence="2 3">
    <name type="scientific">Allocatelliglobosispora scoriae</name>
    <dbReference type="NCBI Taxonomy" id="643052"/>
    <lineage>
        <taxon>Bacteria</taxon>
        <taxon>Bacillati</taxon>
        <taxon>Actinomycetota</taxon>
        <taxon>Actinomycetes</taxon>
        <taxon>Micromonosporales</taxon>
        <taxon>Micromonosporaceae</taxon>
        <taxon>Allocatelliglobosispora</taxon>
    </lineage>
</organism>
<name>A0A841BHN3_9ACTN</name>
<evidence type="ECO:0000256" key="1">
    <source>
        <dbReference type="SAM" id="MobiDB-lite"/>
    </source>
</evidence>
<evidence type="ECO:0000313" key="3">
    <source>
        <dbReference type="Proteomes" id="UP000587527"/>
    </source>
</evidence>
<dbReference type="RefSeq" id="WP_184832961.1">
    <property type="nucleotide sequence ID" value="NZ_JACHMN010000001.1"/>
</dbReference>
<feature type="compositionally biased region" description="Basic and acidic residues" evidence="1">
    <location>
        <begin position="201"/>
        <end position="212"/>
    </location>
</feature>
<reference evidence="2 3" key="1">
    <citation type="submission" date="2020-08" db="EMBL/GenBank/DDBJ databases">
        <title>Sequencing the genomes of 1000 actinobacteria strains.</title>
        <authorList>
            <person name="Klenk H.-P."/>
        </authorList>
    </citation>
    <scope>NUCLEOTIDE SEQUENCE [LARGE SCALE GENOMIC DNA]</scope>
    <source>
        <strain evidence="2 3">DSM 45362</strain>
    </source>
</reference>
<accession>A0A841BHN3</accession>
<keyword evidence="3" id="KW-1185">Reference proteome</keyword>
<gene>
    <name evidence="2" type="ORF">F4553_001173</name>
</gene>
<feature type="region of interest" description="Disordered" evidence="1">
    <location>
        <begin position="185"/>
        <end position="212"/>
    </location>
</feature>
<proteinExistence type="predicted"/>
<comment type="caution">
    <text evidence="2">The sequence shown here is derived from an EMBL/GenBank/DDBJ whole genome shotgun (WGS) entry which is preliminary data.</text>
</comment>
<dbReference type="Proteomes" id="UP000587527">
    <property type="component" value="Unassembled WGS sequence"/>
</dbReference>
<protein>
    <submittedName>
        <fullName evidence="2">Uncharacterized protein</fullName>
    </submittedName>
</protein>
<dbReference type="EMBL" id="JACHMN010000001">
    <property type="protein sequence ID" value="MBB5867794.1"/>
    <property type="molecule type" value="Genomic_DNA"/>
</dbReference>
<sequence>MSDSFMIAARVPMTRQGFEQWLDAPIDPGAISNPGEMFRGWYWDGKEVTDEWRQVAKETTPRRYFASRVAQDAAPGQVTVIVHRDGALEVYLLHFGYQRWDVHTALTLLAGTAAYTDSPQSLVMFWAETGGNLFKPDDDGWLAVLSVGDHGARFVTEADLTATVAGLRPAEQLFFDLIERLSEEEEAWDEESGAPFPTTATRDEAFVDPAFR</sequence>